<dbReference type="SMART" id="SM00220">
    <property type="entry name" value="S_TKc"/>
    <property type="match status" value="1"/>
</dbReference>
<dbReference type="InterPro" id="IPR011009">
    <property type="entry name" value="Kinase-like_dom_sf"/>
</dbReference>
<dbReference type="EMBL" id="AYRZ02000002">
    <property type="protein sequence ID" value="PHT90072.1"/>
    <property type="molecule type" value="Genomic_DNA"/>
</dbReference>
<dbReference type="InterPro" id="IPR047173">
    <property type="entry name" value="STRAD_A/B-like"/>
</dbReference>
<feature type="region of interest" description="Disordered" evidence="2">
    <location>
        <begin position="1"/>
        <end position="32"/>
    </location>
</feature>
<dbReference type="PROSITE" id="PS50011">
    <property type="entry name" value="PROTEIN_KINASE_DOM"/>
    <property type="match status" value="1"/>
</dbReference>
<evidence type="ECO:0000256" key="1">
    <source>
        <dbReference type="ARBA" id="ARBA00008874"/>
    </source>
</evidence>
<feature type="compositionally biased region" description="Basic and acidic residues" evidence="2">
    <location>
        <begin position="1"/>
        <end position="10"/>
    </location>
</feature>
<dbReference type="GO" id="GO:0043539">
    <property type="term" value="F:protein serine/threonine kinase activator activity"/>
    <property type="evidence" value="ECO:0007669"/>
    <property type="project" value="InterPro"/>
</dbReference>
<evidence type="ECO:0000256" key="2">
    <source>
        <dbReference type="SAM" id="MobiDB-lite"/>
    </source>
</evidence>
<proteinExistence type="inferred from homology"/>
<organism evidence="4 5">
    <name type="scientific">Capsicum annuum</name>
    <name type="common">Capsicum pepper</name>
    <dbReference type="NCBI Taxonomy" id="4072"/>
    <lineage>
        <taxon>Eukaryota</taxon>
        <taxon>Viridiplantae</taxon>
        <taxon>Streptophyta</taxon>
        <taxon>Embryophyta</taxon>
        <taxon>Tracheophyta</taxon>
        <taxon>Spermatophyta</taxon>
        <taxon>Magnoliopsida</taxon>
        <taxon>eudicotyledons</taxon>
        <taxon>Gunneridae</taxon>
        <taxon>Pentapetalae</taxon>
        <taxon>asterids</taxon>
        <taxon>lamiids</taxon>
        <taxon>Solanales</taxon>
        <taxon>Solanaceae</taxon>
        <taxon>Solanoideae</taxon>
        <taxon>Capsiceae</taxon>
        <taxon>Capsicum</taxon>
    </lineage>
</organism>
<dbReference type="Gene3D" id="1.10.510.10">
    <property type="entry name" value="Transferase(Phosphotransferase) domain 1"/>
    <property type="match status" value="1"/>
</dbReference>
<reference evidence="4 5" key="2">
    <citation type="journal article" date="2017" name="Genome Biol.">
        <title>New reference genome sequences of hot pepper reveal the massive evolution of plant disease-resistance genes by retroduplication.</title>
        <authorList>
            <person name="Kim S."/>
            <person name="Park J."/>
            <person name="Yeom S.I."/>
            <person name="Kim Y.M."/>
            <person name="Seo E."/>
            <person name="Kim K.T."/>
            <person name="Kim M.S."/>
            <person name="Lee J.M."/>
            <person name="Cheong K."/>
            <person name="Shin H.S."/>
            <person name="Kim S.B."/>
            <person name="Han K."/>
            <person name="Lee J."/>
            <person name="Park M."/>
            <person name="Lee H.A."/>
            <person name="Lee H.Y."/>
            <person name="Lee Y."/>
            <person name="Oh S."/>
            <person name="Lee J.H."/>
            <person name="Choi E."/>
            <person name="Choi E."/>
            <person name="Lee S.E."/>
            <person name="Jeon J."/>
            <person name="Kim H."/>
            <person name="Choi G."/>
            <person name="Song H."/>
            <person name="Lee J."/>
            <person name="Lee S.C."/>
            <person name="Kwon J.K."/>
            <person name="Lee H.Y."/>
            <person name="Koo N."/>
            <person name="Hong Y."/>
            <person name="Kim R.W."/>
            <person name="Kang W.H."/>
            <person name="Huh J.H."/>
            <person name="Kang B.C."/>
            <person name="Yang T.J."/>
            <person name="Lee Y.H."/>
            <person name="Bennetzen J.L."/>
            <person name="Choi D."/>
        </authorList>
    </citation>
    <scope>NUCLEOTIDE SEQUENCE [LARGE SCALE GENOMIC DNA]</scope>
    <source>
        <strain evidence="5">cv. CM334</strain>
    </source>
</reference>
<dbReference type="PANTHER" id="PTHR48014:SF16">
    <property type="entry name" value="KINASE"/>
    <property type="match status" value="1"/>
</dbReference>
<evidence type="ECO:0000313" key="5">
    <source>
        <dbReference type="Proteomes" id="UP000222542"/>
    </source>
</evidence>
<reference evidence="4 5" key="1">
    <citation type="journal article" date="2014" name="Nat. Genet.">
        <title>Genome sequence of the hot pepper provides insights into the evolution of pungency in Capsicum species.</title>
        <authorList>
            <person name="Kim S."/>
            <person name="Park M."/>
            <person name="Yeom S.I."/>
            <person name="Kim Y.M."/>
            <person name="Lee J.M."/>
            <person name="Lee H.A."/>
            <person name="Seo E."/>
            <person name="Choi J."/>
            <person name="Cheong K."/>
            <person name="Kim K.T."/>
            <person name="Jung K."/>
            <person name="Lee G.W."/>
            <person name="Oh S.K."/>
            <person name="Bae C."/>
            <person name="Kim S.B."/>
            <person name="Lee H.Y."/>
            <person name="Kim S.Y."/>
            <person name="Kim M.S."/>
            <person name="Kang B.C."/>
            <person name="Jo Y.D."/>
            <person name="Yang H.B."/>
            <person name="Jeong H.J."/>
            <person name="Kang W.H."/>
            <person name="Kwon J.K."/>
            <person name="Shin C."/>
            <person name="Lim J.Y."/>
            <person name="Park J.H."/>
            <person name="Huh J.H."/>
            <person name="Kim J.S."/>
            <person name="Kim B.D."/>
            <person name="Cohen O."/>
            <person name="Paran I."/>
            <person name="Suh M.C."/>
            <person name="Lee S.B."/>
            <person name="Kim Y.K."/>
            <person name="Shin Y."/>
            <person name="Noh S.J."/>
            <person name="Park J."/>
            <person name="Seo Y.S."/>
            <person name="Kwon S.Y."/>
            <person name="Kim H.A."/>
            <person name="Park J.M."/>
            <person name="Kim H.J."/>
            <person name="Choi S.B."/>
            <person name="Bosland P.W."/>
            <person name="Reeves G."/>
            <person name="Jo S.H."/>
            <person name="Lee B.W."/>
            <person name="Cho H.T."/>
            <person name="Choi H.S."/>
            <person name="Lee M.S."/>
            <person name="Yu Y."/>
            <person name="Do Choi Y."/>
            <person name="Park B.S."/>
            <person name="van Deynze A."/>
            <person name="Ashrafi H."/>
            <person name="Hill T."/>
            <person name="Kim W.T."/>
            <person name="Pai H.S."/>
            <person name="Ahn H.K."/>
            <person name="Yeam I."/>
            <person name="Giovannoni J.J."/>
            <person name="Rose J.K."/>
            <person name="Sorensen I."/>
            <person name="Lee S.J."/>
            <person name="Kim R.W."/>
            <person name="Choi I.Y."/>
            <person name="Choi B.S."/>
            <person name="Lim J.S."/>
            <person name="Lee Y.H."/>
            <person name="Choi D."/>
        </authorList>
    </citation>
    <scope>NUCLEOTIDE SEQUENCE [LARGE SCALE GENOMIC DNA]</scope>
    <source>
        <strain evidence="5">cv. CM334</strain>
    </source>
</reference>
<dbReference type="STRING" id="4072.A0A2G3A762"/>
<dbReference type="Proteomes" id="UP000222542">
    <property type="component" value="Unassembled WGS sequence"/>
</dbReference>
<dbReference type="AlphaFoldDB" id="A0A2G3A762"/>
<dbReference type="InterPro" id="IPR000719">
    <property type="entry name" value="Prot_kinase_dom"/>
</dbReference>
<dbReference type="Pfam" id="PF00069">
    <property type="entry name" value="Pkinase"/>
    <property type="match status" value="1"/>
</dbReference>
<feature type="compositionally biased region" description="Low complexity" evidence="2">
    <location>
        <begin position="15"/>
        <end position="32"/>
    </location>
</feature>
<comment type="similarity">
    <text evidence="1">Belongs to the protein kinase superfamily. STE Ser/Thr protein kinase family. STE20 subfamily.</text>
</comment>
<dbReference type="Gramene" id="PHT90072">
    <property type="protein sequence ID" value="PHT90072"/>
    <property type="gene ID" value="T459_05185"/>
</dbReference>
<evidence type="ECO:0000313" key="4">
    <source>
        <dbReference type="EMBL" id="PHT90072.1"/>
    </source>
</evidence>
<accession>A0A2G3A762</accession>
<dbReference type="OMA" id="DEIHVEF"/>
<evidence type="ECO:0000259" key="3">
    <source>
        <dbReference type="PROSITE" id="PS50011"/>
    </source>
</evidence>
<keyword evidence="5" id="KW-1185">Reference proteome</keyword>
<dbReference type="PANTHER" id="PTHR48014">
    <property type="entry name" value="SERINE/THREONINE-PROTEIN KINASE FRAY2"/>
    <property type="match status" value="1"/>
</dbReference>
<comment type="caution">
    <text evidence="4">The sequence shown here is derived from an EMBL/GenBank/DDBJ whole genome shotgun (WGS) entry which is preliminary data.</text>
</comment>
<feature type="domain" description="Protein kinase" evidence="3">
    <location>
        <begin position="54"/>
        <end position="365"/>
    </location>
</feature>
<name>A0A2G3A762_CAPAN</name>
<dbReference type="SUPFAM" id="SSF56112">
    <property type="entry name" value="Protein kinase-like (PK-like)"/>
    <property type="match status" value="1"/>
</dbReference>
<protein>
    <recommendedName>
        <fullName evidence="3">Protein kinase domain-containing protein</fullName>
    </recommendedName>
</protein>
<sequence length="390" mass="43847">MNPRSPKNEIEETEIVPSSSSSSNQQTEIGSSSVAKSYEKTIVIDPVTKDIYDLEKEIGSLYGGRGRVYKALYSQYEKEKDMHEPAGVVTLKTIDLKLHKTEFNEFRSQSTIGLPYIPGAKVIGSMRIFGTPSNLFCVSLQYMSEGSLPYILSTRTNKTLPEDFISVVLKEVLVGLRDELHVEPNPRVHNTLNVGDIFVHIDDASGEMLIKLACQASVYDSGNIPDYNRGAASSSSSILDPESISKLVTAPEVFGSKNDNSGPKSDIWLLGIMALELAFGVLPVRNREDLDHIIEKLRKKRRFPRSLEKLLIVKKRKTTFKKAMNLLKPKEKVFSKKFERMVRECLAKNPRERPTAAQLLSSSFFTIERDIEKFKRFVLSAKKNPVPTDN</sequence>
<dbReference type="GO" id="GO:0004672">
    <property type="term" value="F:protein kinase activity"/>
    <property type="evidence" value="ECO:0007669"/>
    <property type="project" value="InterPro"/>
</dbReference>
<dbReference type="GO" id="GO:0005524">
    <property type="term" value="F:ATP binding"/>
    <property type="evidence" value="ECO:0007669"/>
    <property type="project" value="InterPro"/>
</dbReference>
<gene>
    <name evidence="4" type="ORF">T459_05185</name>
</gene>